<dbReference type="RefSeq" id="WP_005046148.1">
    <property type="nucleotide sequence ID" value="NZ_AOME01000087.1"/>
</dbReference>
<feature type="transmembrane region" description="Helical" evidence="6">
    <location>
        <begin position="390"/>
        <end position="412"/>
    </location>
</feature>
<evidence type="ECO:0000256" key="5">
    <source>
        <dbReference type="ARBA" id="ARBA00023136"/>
    </source>
</evidence>
<keyword evidence="2" id="KW-0813">Transport</keyword>
<reference evidence="8 9" key="1">
    <citation type="journal article" date="2014" name="PLoS Genet.">
        <title>Phylogenetically driven sequencing of extremely halophilic archaea reveals strategies for static and dynamic osmo-response.</title>
        <authorList>
            <person name="Becker E.A."/>
            <person name="Seitzer P.M."/>
            <person name="Tritt A."/>
            <person name="Larsen D."/>
            <person name="Krusor M."/>
            <person name="Yao A.I."/>
            <person name="Wu D."/>
            <person name="Madern D."/>
            <person name="Eisen J.A."/>
            <person name="Darling A.E."/>
            <person name="Facciotti M.T."/>
        </authorList>
    </citation>
    <scope>NUCLEOTIDE SEQUENCE [LARGE SCALE GENOMIC DNA]</scope>
    <source>
        <strain evidence="8 9">DSM 8989</strain>
    </source>
</reference>
<comment type="subcellular location">
    <subcellularLocation>
        <location evidence="1">Membrane</location>
        <topology evidence="1">Multi-pass membrane protein</topology>
    </subcellularLocation>
</comment>
<accession>M0MV26</accession>
<gene>
    <name evidence="8" type="ORF">C450_18919</name>
</gene>
<feature type="transmembrane region" description="Helical" evidence="6">
    <location>
        <begin position="228"/>
        <end position="257"/>
    </location>
</feature>
<keyword evidence="9" id="KW-1185">Reference proteome</keyword>
<keyword evidence="4 6" id="KW-1133">Transmembrane helix</keyword>
<evidence type="ECO:0000256" key="6">
    <source>
        <dbReference type="SAM" id="Phobius"/>
    </source>
</evidence>
<feature type="transmembrane region" description="Helical" evidence="6">
    <location>
        <begin position="361"/>
        <end position="384"/>
    </location>
</feature>
<evidence type="ECO:0000256" key="3">
    <source>
        <dbReference type="ARBA" id="ARBA00022692"/>
    </source>
</evidence>
<dbReference type="AlphaFoldDB" id="M0MV26"/>
<feature type="transmembrane region" description="Helical" evidence="6">
    <location>
        <begin position="327"/>
        <end position="349"/>
    </location>
</feature>
<dbReference type="InterPro" id="IPR020846">
    <property type="entry name" value="MFS_dom"/>
</dbReference>
<dbReference type="EMBL" id="AOME01000087">
    <property type="protein sequence ID" value="EMA48639.1"/>
    <property type="molecule type" value="Genomic_DNA"/>
</dbReference>
<proteinExistence type="predicted"/>
<dbReference type="Gene3D" id="1.20.1250.20">
    <property type="entry name" value="MFS general substrate transporter like domains"/>
    <property type="match status" value="1"/>
</dbReference>
<protein>
    <submittedName>
        <fullName evidence="8">Putative MFS transporter</fullName>
    </submittedName>
</protein>
<sequence>MSEGETSDDPDRGTDRSTRYVAGALIAGVFFGGIGGGVAFPTLPALGEVLGIAPILVGLILSANRIVRLVMNTPAGQILDRLGTRRPMLVGFLLQGCAPFGYVLGIHSGLVPVLDAGGVFLLSRAVWGFGSAFVFVGAFSTITRVTTTENRGKWVGYMRGGQSLGFPTGLVVGGLITDTFGYTPAFLAAGAAGLFAFLVAFAVLPNIQPTTGSRSGLTDLPRMIRADVRIFTVGAVNFTVRLLFAGVLLSTVVLYAQQNGIEIAFLSGVGASGIVMALGVLCSSLTTVIVGSISDRLSNRALLTLPALAVFGCGFALLALVPTLASTLAGVALIGVGVGGSNPPLLAYLGDISPDNDTGKLGGVYNVFGDLGSSVGPLVALPLAEVVGFTVEYLACVGLVVFVGVLVAATLFGESSTVSSRAIPGDD</sequence>
<dbReference type="OrthoDB" id="177106at2157"/>
<feature type="transmembrane region" description="Helical" evidence="6">
    <location>
        <begin position="49"/>
        <end position="67"/>
    </location>
</feature>
<dbReference type="InterPro" id="IPR050930">
    <property type="entry name" value="MFS_Vesicular_Transporter"/>
</dbReference>
<evidence type="ECO:0000313" key="8">
    <source>
        <dbReference type="EMBL" id="EMA48639.1"/>
    </source>
</evidence>
<dbReference type="InterPro" id="IPR011701">
    <property type="entry name" value="MFS"/>
</dbReference>
<evidence type="ECO:0000313" key="9">
    <source>
        <dbReference type="Proteomes" id="UP000011625"/>
    </source>
</evidence>
<evidence type="ECO:0000259" key="7">
    <source>
        <dbReference type="PROSITE" id="PS50850"/>
    </source>
</evidence>
<feature type="transmembrane region" description="Helical" evidence="6">
    <location>
        <begin position="20"/>
        <end position="43"/>
    </location>
</feature>
<dbReference type="InterPro" id="IPR036259">
    <property type="entry name" value="MFS_trans_sf"/>
</dbReference>
<dbReference type="Pfam" id="PF07690">
    <property type="entry name" value="MFS_1"/>
    <property type="match status" value="1"/>
</dbReference>
<dbReference type="PROSITE" id="PS50850">
    <property type="entry name" value="MFS"/>
    <property type="match status" value="1"/>
</dbReference>
<dbReference type="Proteomes" id="UP000011625">
    <property type="component" value="Unassembled WGS sequence"/>
</dbReference>
<evidence type="ECO:0000256" key="2">
    <source>
        <dbReference type="ARBA" id="ARBA00022448"/>
    </source>
</evidence>
<feature type="domain" description="Major facilitator superfamily (MFS) profile" evidence="7">
    <location>
        <begin position="21"/>
        <end position="416"/>
    </location>
</feature>
<dbReference type="PRINTS" id="PR01035">
    <property type="entry name" value="TCRTETA"/>
</dbReference>
<evidence type="ECO:0000256" key="4">
    <source>
        <dbReference type="ARBA" id="ARBA00022989"/>
    </source>
</evidence>
<feature type="transmembrane region" description="Helical" evidence="6">
    <location>
        <begin position="263"/>
        <end position="290"/>
    </location>
</feature>
<keyword evidence="3 6" id="KW-0812">Transmembrane</keyword>
<dbReference type="SUPFAM" id="SSF103473">
    <property type="entry name" value="MFS general substrate transporter"/>
    <property type="match status" value="1"/>
</dbReference>
<dbReference type="PANTHER" id="PTHR23506:SF23">
    <property type="entry name" value="GH10249P"/>
    <property type="match status" value="1"/>
</dbReference>
<feature type="transmembrane region" description="Helical" evidence="6">
    <location>
        <begin position="157"/>
        <end position="176"/>
    </location>
</feature>
<comment type="caution">
    <text evidence="8">The sequence shown here is derived from an EMBL/GenBank/DDBJ whole genome shotgun (WGS) entry which is preliminary data.</text>
</comment>
<keyword evidence="5 6" id="KW-0472">Membrane</keyword>
<dbReference type="PANTHER" id="PTHR23506">
    <property type="entry name" value="GH10249P"/>
    <property type="match status" value="1"/>
</dbReference>
<feature type="transmembrane region" description="Helical" evidence="6">
    <location>
        <begin position="88"/>
        <end position="105"/>
    </location>
</feature>
<name>M0MV26_9EURY</name>
<feature type="transmembrane region" description="Helical" evidence="6">
    <location>
        <begin position="182"/>
        <end position="207"/>
    </location>
</feature>
<dbReference type="STRING" id="1227456.C450_18919"/>
<dbReference type="PATRIC" id="fig|1227456.3.peg.3846"/>
<evidence type="ECO:0000256" key="1">
    <source>
        <dbReference type="ARBA" id="ARBA00004141"/>
    </source>
</evidence>
<dbReference type="GO" id="GO:0016020">
    <property type="term" value="C:membrane"/>
    <property type="evidence" value="ECO:0007669"/>
    <property type="project" value="UniProtKB-SubCell"/>
</dbReference>
<organism evidence="8 9">
    <name type="scientific">Halococcus salifodinae DSM 8989</name>
    <dbReference type="NCBI Taxonomy" id="1227456"/>
    <lineage>
        <taxon>Archaea</taxon>
        <taxon>Methanobacteriati</taxon>
        <taxon>Methanobacteriota</taxon>
        <taxon>Stenosarchaea group</taxon>
        <taxon>Halobacteria</taxon>
        <taxon>Halobacteriales</taxon>
        <taxon>Halococcaceae</taxon>
        <taxon>Halococcus</taxon>
    </lineage>
</organism>
<dbReference type="InterPro" id="IPR001958">
    <property type="entry name" value="Tet-R_TetA/multi-R_MdtG-like"/>
</dbReference>
<feature type="transmembrane region" description="Helical" evidence="6">
    <location>
        <begin position="302"/>
        <end position="321"/>
    </location>
</feature>
<dbReference type="GO" id="GO:0022857">
    <property type="term" value="F:transmembrane transporter activity"/>
    <property type="evidence" value="ECO:0007669"/>
    <property type="project" value="InterPro"/>
</dbReference>
<feature type="transmembrane region" description="Helical" evidence="6">
    <location>
        <begin position="125"/>
        <end position="145"/>
    </location>
</feature>
<dbReference type="CDD" id="cd17325">
    <property type="entry name" value="MFS_MdtG_SLC18_like"/>
    <property type="match status" value="1"/>
</dbReference>